<comment type="function">
    <text evidence="18">Catalyzes the conversion of 3-deoxy-D-arabino-heptulosonate 7-phosphate (DAHP) to dehydroquinate (DHQ).</text>
</comment>
<dbReference type="GO" id="GO:0008652">
    <property type="term" value="P:amino acid biosynthetic process"/>
    <property type="evidence" value="ECO:0007669"/>
    <property type="project" value="UniProtKB-KW"/>
</dbReference>
<dbReference type="EMBL" id="JACXSI010000069">
    <property type="protein sequence ID" value="MBD3110395.1"/>
    <property type="molecule type" value="Genomic_DNA"/>
</dbReference>
<comment type="cofactor">
    <cofactor evidence="18">
        <name>Co(2+)</name>
        <dbReference type="ChEBI" id="CHEBI:48828"/>
    </cofactor>
    <cofactor evidence="18">
        <name>Zn(2+)</name>
        <dbReference type="ChEBI" id="CHEBI:29105"/>
    </cofactor>
    <text evidence="18">Binds 1 divalent metal cation per subunit. Can use either Co(2+) or Zn(2+).</text>
</comment>
<dbReference type="InterPro" id="IPR030963">
    <property type="entry name" value="DHQ_synth_fam"/>
</dbReference>
<evidence type="ECO:0000259" key="20">
    <source>
        <dbReference type="Pfam" id="PF24621"/>
    </source>
</evidence>
<dbReference type="GO" id="GO:0003856">
    <property type="term" value="F:3-dehydroquinate synthase activity"/>
    <property type="evidence" value="ECO:0007669"/>
    <property type="project" value="UniProtKB-UniRule"/>
</dbReference>
<feature type="domain" description="3-dehydroquinate synthase N-terminal" evidence="19">
    <location>
        <begin position="69"/>
        <end position="180"/>
    </location>
</feature>
<evidence type="ECO:0000256" key="8">
    <source>
        <dbReference type="ARBA" id="ARBA00017684"/>
    </source>
</evidence>
<evidence type="ECO:0000313" key="21">
    <source>
        <dbReference type="EMBL" id="MBD3110395.1"/>
    </source>
</evidence>
<dbReference type="RefSeq" id="WP_190999929.1">
    <property type="nucleotide sequence ID" value="NZ_JACXSI010000069.1"/>
</dbReference>
<dbReference type="SUPFAM" id="SSF56796">
    <property type="entry name" value="Dehydroquinate synthase-like"/>
    <property type="match status" value="1"/>
</dbReference>
<evidence type="ECO:0000256" key="7">
    <source>
        <dbReference type="ARBA" id="ARBA00013031"/>
    </source>
</evidence>
<dbReference type="PANTHER" id="PTHR43622">
    <property type="entry name" value="3-DEHYDROQUINATE SYNTHASE"/>
    <property type="match status" value="1"/>
</dbReference>
<comment type="caution">
    <text evidence="18">Lacks conserved residue(s) required for the propagation of feature annotation.</text>
</comment>
<keyword evidence="11 18" id="KW-0479">Metal-binding</keyword>
<evidence type="ECO:0000256" key="16">
    <source>
        <dbReference type="ARBA" id="ARBA00023239"/>
    </source>
</evidence>
<evidence type="ECO:0000256" key="1">
    <source>
        <dbReference type="ARBA" id="ARBA00001393"/>
    </source>
</evidence>
<keyword evidence="15 18" id="KW-0057">Aromatic amino acid biosynthesis</keyword>
<dbReference type="AlphaFoldDB" id="A0A927D2K3"/>
<dbReference type="EC" id="4.2.3.4" evidence="7 18"/>
<dbReference type="Pfam" id="PF24621">
    <property type="entry name" value="DHQS_C"/>
    <property type="match status" value="1"/>
</dbReference>
<dbReference type="HAMAP" id="MF_00110">
    <property type="entry name" value="DHQ_synthase"/>
    <property type="match status" value="1"/>
</dbReference>
<accession>A0A927D2K3</accession>
<organism evidence="21 22">
    <name type="scientific">Peribacillus faecalis</name>
    <dbReference type="NCBI Taxonomy" id="2772559"/>
    <lineage>
        <taxon>Bacteria</taxon>
        <taxon>Bacillati</taxon>
        <taxon>Bacillota</taxon>
        <taxon>Bacilli</taxon>
        <taxon>Bacillales</taxon>
        <taxon>Bacillaceae</taxon>
        <taxon>Peribacillus</taxon>
    </lineage>
</organism>
<gene>
    <name evidence="18" type="primary">aroB</name>
    <name evidence="21" type="ORF">IEO70_18885</name>
</gene>
<feature type="binding site" evidence="18">
    <location>
        <position position="143"/>
    </location>
    <ligand>
        <name>NAD(+)</name>
        <dbReference type="ChEBI" id="CHEBI:57540"/>
    </ligand>
</feature>
<protein>
    <recommendedName>
        <fullName evidence="8 18">3-dehydroquinate synthase</fullName>
        <shortName evidence="18">DHQS</shortName>
        <ecNumber evidence="7 18">4.2.3.4</ecNumber>
    </recommendedName>
</protein>
<dbReference type="GO" id="GO:0009423">
    <property type="term" value="P:chorismate biosynthetic process"/>
    <property type="evidence" value="ECO:0007669"/>
    <property type="project" value="UniProtKB-UniRule"/>
</dbReference>
<reference evidence="21" key="1">
    <citation type="submission" date="2020-09" db="EMBL/GenBank/DDBJ databases">
        <title>Bacillus faecalis sp. nov., a moderately halophilic bacterium isolated from cow faeces.</title>
        <authorList>
            <person name="Jiang L."/>
            <person name="Lee J."/>
        </authorList>
    </citation>
    <scope>NUCLEOTIDE SEQUENCE</scope>
    <source>
        <strain evidence="21">AGMB 02131</strain>
    </source>
</reference>
<keyword evidence="13 18" id="KW-0862">Zinc</keyword>
<keyword evidence="22" id="KW-1185">Reference proteome</keyword>
<comment type="cofactor">
    <cofactor evidence="2 18">
        <name>NAD(+)</name>
        <dbReference type="ChEBI" id="CHEBI:57540"/>
    </cofactor>
</comment>
<keyword evidence="16 18" id="KW-0456">Lyase</keyword>
<dbReference type="GO" id="GO:0046872">
    <property type="term" value="F:metal ion binding"/>
    <property type="evidence" value="ECO:0007669"/>
    <property type="project" value="UniProtKB-KW"/>
</dbReference>
<keyword evidence="12 18" id="KW-0547">Nucleotide-binding</keyword>
<dbReference type="GO" id="GO:0009073">
    <property type="term" value="P:aromatic amino acid family biosynthetic process"/>
    <property type="evidence" value="ECO:0007669"/>
    <property type="project" value="UniProtKB-KW"/>
</dbReference>
<evidence type="ECO:0000256" key="3">
    <source>
        <dbReference type="ARBA" id="ARBA00001947"/>
    </source>
</evidence>
<feature type="binding site" evidence="18">
    <location>
        <position position="265"/>
    </location>
    <ligand>
        <name>Zn(2+)</name>
        <dbReference type="ChEBI" id="CHEBI:29105"/>
    </ligand>
</feature>
<feature type="binding site" evidence="18">
    <location>
        <begin position="107"/>
        <end position="111"/>
    </location>
    <ligand>
        <name>NAD(+)</name>
        <dbReference type="ChEBI" id="CHEBI:57540"/>
    </ligand>
</feature>
<evidence type="ECO:0000256" key="6">
    <source>
        <dbReference type="ARBA" id="ARBA00005412"/>
    </source>
</evidence>
<dbReference type="PANTHER" id="PTHR43622:SF7">
    <property type="entry name" value="3-DEHYDROQUINATE SYNTHASE, CHLOROPLASTIC"/>
    <property type="match status" value="1"/>
</dbReference>
<keyword evidence="14 18" id="KW-0520">NAD</keyword>
<dbReference type="FunFam" id="3.40.50.1970:FF:000007">
    <property type="entry name" value="Pentafunctional AROM polypeptide"/>
    <property type="match status" value="1"/>
</dbReference>
<evidence type="ECO:0000256" key="5">
    <source>
        <dbReference type="ARBA" id="ARBA00004661"/>
    </source>
</evidence>
<dbReference type="Gene3D" id="3.40.50.1970">
    <property type="match status" value="1"/>
</dbReference>
<keyword evidence="9 18" id="KW-0963">Cytoplasm</keyword>
<evidence type="ECO:0000313" key="22">
    <source>
        <dbReference type="Proteomes" id="UP000602076"/>
    </source>
</evidence>
<comment type="pathway">
    <text evidence="5 18">Metabolic intermediate biosynthesis; chorismate biosynthesis; chorismate from D-erythrose 4-phosphate and phosphoenolpyruvate: step 2/7.</text>
</comment>
<evidence type="ECO:0000256" key="10">
    <source>
        <dbReference type="ARBA" id="ARBA00022605"/>
    </source>
</evidence>
<evidence type="ECO:0000256" key="9">
    <source>
        <dbReference type="ARBA" id="ARBA00022490"/>
    </source>
</evidence>
<feature type="binding site" evidence="18">
    <location>
        <position position="185"/>
    </location>
    <ligand>
        <name>Zn(2+)</name>
        <dbReference type="ChEBI" id="CHEBI:29105"/>
    </ligand>
</feature>
<dbReference type="CDD" id="cd08195">
    <property type="entry name" value="DHQS"/>
    <property type="match status" value="1"/>
</dbReference>
<feature type="binding site" evidence="18">
    <location>
        <begin position="131"/>
        <end position="132"/>
    </location>
    <ligand>
        <name>NAD(+)</name>
        <dbReference type="ChEBI" id="CHEBI:57540"/>
    </ligand>
</feature>
<feature type="binding site" evidence="18">
    <location>
        <position position="248"/>
    </location>
    <ligand>
        <name>Zn(2+)</name>
        <dbReference type="ChEBI" id="CHEBI:29105"/>
    </ligand>
</feature>
<dbReference type="GO" id="GO:0000166">
    <property type="term" value="F:nucleotide binding"/>
    <property type="evidence" value="ECO:0007669"/>
    <property type="project" value="UniProtKB-KW"/>
</dbReference>
<name>A0A927D2K3_9BACI</name>
<dbReference type="InterPro" id="IPR056179">
    <property type="entry name" value="DHQS_C"/>
</dbReference>
<evidence type="ECO:0000256" key="2">
    <source>
        <dbReference type="ARBA" id="ARBA00001911"/>
    </source>
</evidence>
<feature type="binding site" evidence="18">
    <location>
        <begin position="73"/>
        <end position="78"/>
    </location>
    <ligand>
        <name>NAD(+)</name>
        <dbReference type="ChEBI" id="CHEBI:57540"/>
    </ligand>
</feature>
<keyword evidence="17 18" id="KW-0170">Cobalt</keyword>
<evidence type="ECO:0000256" key="14">
    <source>
        <dbReference type="ARBA" id="ARBA00023027"/>
    </source>
</evidence>
<evidence type="ECO:0000256" key="12">
    <source>
        <dbReference type="ARBA" id="ARBA00022741"/>
    </source>
</evidence>
<comment type="similarity">
    <text evidence="6 18">Belongs to the sugar phosphate cyclases superfamily. Dehydroquinate synthase family.</text>
</comment>
<feature type="binding site" evidence="18">
    <location>
        <position position="152"/>
    </location>
    <ligand>
        <name>NAD(+)</name>
        <dbReference type="ChEBI" id="CHEBI:57540"/>
    </ligand>
</feature>
<evidence type="ECO:0000256" key="11">
    <source>
        <dbReference type="ARBA" id="ARBA00022723"/>
    </source>
</evidence>
<evidence type="ECO:0000256" key="17">
    <source>
        <dbReference type="ARBA" id="ARBA00023285"/>
    </source>
</evidence>
<dbReference type="NCBIfam" id="TIGR01357">
    <property type="entry name" value="aroB"/>
    <property type="match status" value="1"/>
</dbReference>
<dbReference type="InterPro" id="IPR016037">
    <property type="entry name" value="DHQ_synth_AroB"/>
</dbReference>
<evidence type="ECO:0000256" key="18">
    <source>
        <dbReference type="HAMAP-Rule" id="MF_00110"/>
    </source>
</evidence>
<evidence type="ECO:0000256" key="13">
    <source>
        <dbReference type="ARBA" id="ARBA00022833"/>
    </source>
</evidence>
<dbReference type="Pfam" id="PF01761">
    <property type="entry name" value="DHQ_synthase"/>
    <property type="match status" value="1"/>
</dbReference>
<evidence type="ECO:0000259" key="19">
    <source>
        <dbReference type="Pfam" id="PF01761"/>
    </source>
</evidence>
<sequence>MEQLTIETSSKTYPVVIGSNLYKELPAFIEKELAPVSNVWIISDETVASLYLQPLQNCLKSAYPNMVTTIVPSGEKAKSFQVFEQCHGEGLKGHINRKSLILALGGGATGDLAGFVAASYMRGIRFIGLPTTLLAHDSAVGGKVAINHTLGKNMVGAFHQPEAVFYNYDLLRSLPEHEWRSGFAEAIKHGLIQDKDFYHWMKDSVTNVSEMPDDVLLKVIRKGIGIKAAIVKQDERETGIREYLNFGHTLGHSIESNLGYGKTTHGEAVLIGMIFALKMSIEKCGLTFNISEFIAWAKKLGYQTELPDIAYEDLLVSMKKDKKTTGSKVTFVVLNEIGNPSTIQLGDSEIIDCLKRYF</sequence>
<comment type="caution">
    <text evidence="21">The sequence shown here is derived from an EMBL/GenBank/DDBJ whole genome shotgun (WGS) entry which is preliminary data.</text>
</comment>
<dbReference type="GO" id="GO:0005737">
    <property type="term" value="C:cytoplasm"/>
    <property type="evidence" value="ECO:0007669"/>
    <property type="project" value="UniProtKB-SubCell"/>
</dbReference>
<dbReference type="InterPro" id="IPR050071">
    <property type="entry name" value="Dehydroquinate_synthase"/>
</dbReference>
<comment type="cofactor">
    <cofactor evidence="3">
        <name>Zn(2+)</name>
        <dbReference type="ChEBI" id="CHEBI:29105"/>
    </cofactor>
</comment>
<dbReference type="InterPro" id="IPR030960">
    <property type="entry name" value="DHQS/DOIS_N"/>
</dbReference>
<dbReference type="Proteomes" id="UP000602076">
    <property type="component" value="Unassembled WGS sequence"/>
</dbReference>
<dbReference type="PIRSF" id="PIRSF001455">
    <property type="entry name" value="DHQ_synth"/>
    <property type="match status" value="1"/>
</dbReference>
<evidence type="ECO:0000256" key="4">
    <source>
        <dbReference type="ARBA" id="ARBA00004496"/>
    </source>
</evidence>
<keyword evidence="10 18" id="KW-0028">Amino-acid biosynthesis</keyword>
<feature type="domain" description="3-dehydroquinate synthase C-terminal" evidence="20">
    <location>
        <begin position="182"/>
        <end position="324"/>
    </location>
</feature>
<comment type="catalytic activity">
    <reaction evidence="1 18">
        <text>7-phospho-2-dehydro-3-deoxy-D-arabino-heptonate = 3-dehydroquinate + phosphate</text>
        <dbReference type="Rhea" id="RHEA:21968"/>
        <dbReference type="ChEBI" id="CHEBI:32364"/>
        <dbReference type="ChEBI" id="CHEBI:43474"/>
        <dbReference type="ChEBI" id="CHEBI:58394"/>
        <dbReference type="EC" id="4.2.3.4"/>
    </reaction>
</comment>
<proteinExistence type="inferred from homology"/>
<comment type="subcellular location">
    <subcellularLocation>
        <location evidence="4 18">Cytoplasm</location>
    </subcellularLocation>
</comment>
<evidence type="ECO:0000256" key="15">
    <source>
        <dbReference type="ARBA" id="ARBA00023141"/>
    </source>
</evidence>
<dbReference type="Gene3D" id="1.20.1090.10">
    <property type="entry name" value="Dehydroquinate synthase-like - alpha domain"/>
    <property type="match status" value="1"/>
</dbReference>